<keyword evidence="3" id="KW-1185">Reference proteome</keyword>
<dbReference type="RefSeq" id="WP_100666750.1">
    <property type="nucleotide sequence ID" value="NZ_CP024955.1"/>
</dbReference>
<dbReference type="Proteomes" id="UP000231932">
    <property type="component" value="Chromosome"/>
</dbReference>
<evidence type="ECO:0000313" key="2">
    <source>
        <dbReference type="EMBL" id="ATY83914.1"/>
    </source>
</evidence>
<organism evidence="2 3">
    <name type="scientific">Kyrpidia spormannii</name>
    <dbReference type="NCBI Taxonomy" id="2055160"/>
    <lineage>
        <taxon>Bacteria</taxon>
        <taxon>Bacillati</taxon>
        <taxon>Bacillota</taxon>
        <taxon>Bacilli</taxon>
        <taxon>Bacillales</taxon>
        <taxon>Alicyclobacillaceae</taxon>
        <taxon>Kyrpidia</taxon>
    </lineage>
</organism>
<dbReference type="KEGG" id="kyr:CVV65_02155"/>
<dbReference type="Pfam" id="PF13022">
    <property type="entry name" value="HTH_Tnp_1_2"/>
    <property type="match status" value="1"/>
</dbReference>
<sequence>MDHVTKADRSRQLSIEQLNAIDMLVQGKSDREVAEAVGVARQTVTEWRNRNPAFMAELNRRRQEVWGAQAERLRHLVARAVDVLEQDLEQTDDPKLRQSAAVHILRCVGLYGANLEPTGPTDPEDIERREAEDRLIRDILRVG</sequence>
<name>A0A2K8N342_9BACL</name>
<protein>
    <recommendedName>
        <fullName evidence="1">Homeodomain phBC6A51-type domain-containing protein</fullName>
    </recommendedName>
</protein>
<dbReference type="OrthoDB" id="2199833at2"/>
<evidence type="ECO:0000259" key="1">
    <source>
        <dbReference type="Pfam" id="PF13022"/>
    </source>
</evidence>
<dbReference type="AlphaFoldDB" id="A0A2K8N342"/>
<proteinExistence type="predicted"/>
<dbReference type="InterPro" id="IPR024978">
    <property type="entry name" value="Homeodomain_phBC6A51-type"/>
</dbReference>
<accession>A0A2K8N342</accession>
<feature type="domain" description="Homeodomain phBC6A51-type" evidence="1">
    <location>
        <begin position="11"/>
        <end position="65"/>
    </location>
</feature>
<dbReference type="Gene3D" id="1.10.10.60">
    <property type="entry name" value="Homeodomain-like"/>
    <property type="match status" value="1"/>
</dbReference>
<gene>
    <name evidence="2" type="ORF">CVV65_02155</name>
</gene>
<dbReference type="EMBL" id="CP024955">
    <property type="protein sequence ID" value="ATY83914.1"/>
    <property type="molecule type" value="Genomic_DNA"/>
</dbReference>
<evidence type="ECO:0000313" key="3">
    <source>
        <dbReference type="Proteomes" id="UP000231932"/>
    </source>
</evidence>
<reference evidence="3" key="1">
    <citation type="submission" date="2017-11" db="EMBL/GenBank/DDBJ databases">
        <title>Complete Genome Sequence of Kyrpidia sp. Strain EA-1, a thermophilic, hydrogen-oxidizing Bacterium, isolated from the Azores.</title>
        <authorList>
            <person name="Reiner J.E."/>
            <person name="Lapp C.J."/>
            <person name="Bunk B."/>
            <person name="Gescher J."/>
        </authorList>
    </citation>
    <scope>NUCLEOTIDE SEQUENCE [LARGE SCALE GENOMIC DNA]</scope>
    <source>
        <strain evidence="3">EA-1</strain>
    </source>
</reference>